<sequence>MRVLTYKRTKRCGGNRQLLCQRGQYLNPRTCVCEPLCPYIRCRPPLVVNYKNCNCECEPLLCGPSVFLNPNTCTCELCVEQNCDGNFVWNSQSCQCECRPLRMICPFGSSWDPVTCQCT</sequence>
<dbReference type="EMBL" id="CVRI01000020">
    <property type="protein sequence ID" value="CRK90747.1"/>
    <property type="molecule type" value="Genomic_DNA"/>
</dbReference>
<dbReference type="GO" id="GO:0005576">
    <property type="term" value="C:extracellular region"/>
    <property type="evidence" value="ECO:0007669"/>
    <property type="project" value="UniProtKB-SubCell"/>
</dbReference>
<proteinExistence type="predicted"/>
<dbReference type="Proteomes" id="UP000183832">
    <property type="component" value="Unassembled WGS sequence"/>
</dbReference>
<reference evidence="1 2" key="1">
    <citation type="submission" date="2015-04" db="EMBL/GenBank/DDBJ databases">
        <authorList>
            <person name="Syromyatnikov M.Y."/>
            <person name="Popov V.N."/>
        </authorList>
    </citation>
    <scope>NUCLEOTIDE SEQUENCE [LARGE SCALE GENOMIC DNA]</scope>
</reference>
<name>A0A1J1HRZ2_9DIPT</name>
<organism evidence="1 2">
    <name type="scientific">Clunio marinus</name>
    <dbReference type="NCBI Taxonomy" id="568069"/>
    <lineage>
        <taxon>Eukaryota</taxon>
        <taxon>Metazoa</taxon>
        <taxon>Ecdysozoa</taxon>
        <taxon>Arthropoda</taxon>
        <taxon>Hexapoda</taxon>
        <taxon>Insecta</taxon>
        <taxon>Pterygota</taxon>
        <taxon>Neoptera</taxon>
        <taxon>Endopterygota</taxon>
        <taxon>Diptera</taxon>
        <taxon>Nematocera</taxon>
        <taxon>Chironomoidea</taxon>
        <taxon>Chironomidae</taxon>
        <taxon>Clunio</taxon>
    </lineage>
</organism>
<evidence type="ECO:0000313" key="1">
    <source>
        <dbReference type="EMBL" id="CRK90747.1"/>
    </source>
</evidence>
<dbReference type="AlphaFoldDB" id="A0A1J1HRZ2"/>
<keyword evidence="2" id="KW-1185">Reference proteome</keyword>
<accession>A0A1J1HRZ2</accession>
<gene>
    <name evidence="1" type="ORF">CLUMA_CG004439</name>
</gene>
<protein>
    <submittedName>
        <fullName evidence="1">CLUMA_CG004439, isoform A</fullName>
    </submittedName>
</protein>
<evidence type="ECO:0000313" key="2">
    <source>
        <dbReference type="Proteomes" id="UP000183832"/>
    </source>
</evidence>